<accession>A0ACB8BI18</accession>
<organism evidence="1 2">
    <name type="scientific">Leucogyrophana mollusca</name>
    <dbReference type="NCBI Taxonomy" id="85980"/>
    <lineage>
        <taxon>Eukaryota</taxon>
        <taxon>Fungi</taxon>
        <taxon>Dikarya</taxon>
        <taxon>Basidiomycota</taxon>
        <taxon>Agaricomycotina</taxon>
        <taxon>Agaricomycetes</taxon>
        <taxon>Agaricomycetidae</taxon>
        <taxon>Boletales</taxon>
        <taxon>Boletales incertae sedis</taxon>
        <taxon>Leucogyrophana</taxon>
    </lineage>
</organism>
<keyword evidence="2" id="KW-1185">Reference proteome</keyword>
<gene>
    <name evidence="1" type="ORF">BV22DRAFT_459425</name>
</gene>
<proteinExistence type="predicted"/>
<reference evidence="1" key="1">
    <citation type="journal article" date="2021" name="New Phytol.">
        <title>Evolutionary innovations through gain and loss of genes in the ectomycorrhizal Boletales.</title>
        <authorList>
            <person name="Wu G."/>
            <person name="Miyauchi S."/>
            <person name="Morin E."/>
            <person name="Kuo A."/>
            <person name="Drula E."/>
            <person name="Varga T."/>
            <person name="Kohler A."/>
            <person name="Feng B."/>
            <person name="Cao Y."/>
            <person name="Lipzen A."/>
            <person name="Daum C."/>
            <person name="Hundley H."/>
            <person name="Pangilinan J."/>
            <person name="Johnson J."/>
            <person name="Barry K."/>
            <person name="LaButti K."/>
            <person name="Ng V."/>
            <person name="Ahrendt S."/>
            <person name="Min B."/>
            <person name="Choi I.G."/>
            <person name="Park H."/>
            <person name="Plett J.M."/>
            <person name="Magnuson J."/>
            <person name="Spatafora J.W."/>
            <person name="Nagy L.G."/>
            <person name="Henrissat B."/>
            <person name="Grigoriev I.V."/>
            <person name="Yang Z.L."/>
            <person name="Xu J."/>
            <person name="Martin F.M."/>
        </authorList>
    </citation>
    <scope>NUCLEOTIDE SEQUENCE</scope>
    <source>
        <strain evidence="1">KUC20120723A-06</strain>
    </source>
</reference>
<comment type="caution">
    <text evidence="1">The sequence shown here is derived from an EMBL/GenBank/DDBJ whole genome shotgun (WGS) entry which is preliminary data.</text>
</comment>
<sequence>MRRYRFSFKSSQSSSGESQSNIPLLPLRNKRSTGSEVTRSRSRASKLQLWSIAILLCQTLIAVFGWGLFGWVVQHKQLPLPDDTVRFVNESPSETTLMVTLTATVLSIMTTFFFAAALRQAFCTRLSGTITLFFLAAGIELSKGSFLLSRRHVVWTLSSPPRVGMLCTLTAGWITLLTPTPNVLNMPMSGVEPDIVSSAFPAPPPNGSGPIGYGEGPPSTAVNPLAILTGVSAAGKSPGLSNIINYNGAPYNITTGGIIPSNGEYKGTSISTNAAGLAFFHGPIPSHVTFDSGEPRYFGLARNFSIFQQGLSANVSCQPARSPRDTLNNTWEAIPHTVDTVHGDKQSFTLRQYITIAQCSNHTDSLSMTDVYTIRTNASDVAFDGTGLLSIVVCPFRDLARNHTSRTFRERDRRLLSRACTSSLTVATWDSSNPHGGI</sequence>
<dbReference type="EMBL" id="MU266408">
    <property type="protein sequence ID" value="KAH7925152.1"/>
    <property type="molecule type" value="Genomic_DNA"/>
</dbReference>
<name>A0ACB8BI18_9AGAM</name>
<protein>
    <submittedName>
        <fullName evidence="1">Uncharacterized protein</fullName>
    </submittedName>
</protein>
<evidence type="ECO:0000313" key="1">
    <source>
        <dbReference type="EMBL" id="KAH7925152.1"/>
    </source>
</evidence>
<evidence type="ECO:0000313" key="2">
    <source>
        <dbReference type="Proteomes" id="UP000790709"/>
    </source>
</evidence>
<dbReference type="Proteomes" id="UP000790709">
    <property type="component" value="Unassembled WGS sequence"/>
</dbReference>